<comment type="caution">
    <text evidence="4">The sequence shown here is derived from an EMBL/GenBank/DDBJ whole genome shotgun (WGS) entry which is preliminary data.</text>
</comment>
<dbReference type="PANTHER" id="PTHR43000">
    <property type="entry name" value="DTDP-D-GLUCOSE 4,6-DEHYDRATASE-RELATED"/>
    <property type="match status" value="1"/>
</dbReference>
<comment type="similarity">
    <text evidence="2">Belongs to the NAD(P)-dependent epimerase/dehydratase family.</text>
</comment>
<gene>
    <name evidence="4" type="ORF">CE154_018860</name>
</gene>
<dbReference type="InterPro" id="IPR036291">
    <property type="entry name" value="NAD(P)-bd_dom_sf"/>
</dbReference>
<protein>
    <submittedName>
        <fullName evidence="4">NAD-dependent epimerase/dehydratase family protein</fullName>
    </submittedName>
</protein>
<accession>A0A420K928</accession>
<dbReference type="InterPro" id="IPR001509">
    <property type="entry name" value="Epimerase_deHydtase"/>
</dbReference>
<reference evidence="4 5" key="1">
    <citation type="submission" date="2018-09" db="EMBL/GenBank/DDBJ databases">
        <title>Genome comparison of Alicycliphilus sp. BQ1, a polyurethanolytic bacterium, with its closest phylogenetic relatives Alicycliphilus denitrificans BC and K601, unable to attack polyurethane.</title>
        <authorList>
            <person name="Loza-Tavera H."/>
            <person name="Lozano L."/>
            <person name="Cevallos M."/>
            <person name="Maya-Lucas O."/>
            <person name="Garcia-Mena J."/>
            <person name="Hernandez J."/>
        </authorList>
    </citation>
    <scope>NUCLEOTIDE SEQUENCE [LARGE SCALE GENOMIC DNA]</scope>
    <source>
        <strain evidence="4 5">BQ1</strain>
    </source>
</reference>
<dbReference type="RefSeq" id="WP_094437676.1">
    <property type="nucleotide sequence ID" value="NZ_NKDB02000004.1"/>
</dbReference>
<evidence type="ECO:0000259" key="3">
    <source>
        <dbReference type="Pfam" id="PF01370"/>
    </source>
</evidence>
<evidence type="ECO:0000256" key="2">
    <source>
        <dbReference type="ARBA" id="ARBA00007637"/>
    </source>
</evidence>
<sequence length="328" mass="35858">MPQLSNGKYVVVGGASLLGSHIGEQLLAAGAREVVLADNLSLGTPDTIEALLADRRCTFARADMTRLHELLEVFEGADGIFSVAGFLGAPMAANPWAGVDVNVRGVQNVLEAARHKGVKKVVFSSSVGVYGAAGDEPNTEASPLRWEGMAPAVILYCASKIMGEGLGRMYHQQYGLDFLALRYSALYGERLHRRALDATRMIEAWERVRAGQRPRIEGTGEQVQDYVYIGDVARANLLAMESAASGQSMNICTGEDVSLKRLVQTIIRACGSDLEPEYFDDPAKLRLPRVPRQDFSRQRAKELIGWEPQVSIDEGIRRLVAWLDAEAR</sequence>
<dbReference type="Gene3D" id="3.90.25.10">
    <property type="entry name" value="UDP-galactose 4-epimerase, domain 1"/>
    <property type="match status" value="1"/>
</dbReference>
<comment type="pathway">
    <text evidence="1">Bacterial outer membrane biogenesis; LPS O-antigen biosynthesis.</text>
</comment>
<name>A0A420K928_9BURK</name>
<organism evidence="4 5">
    <name type="scientific">Alicycliphilus denitrificans</name>
    <dbReference type="NCBI Taxonomy" id="179636"/>
    <lineage>
        <taxon>Bacteria</taxon>
        <taxon>Pseudomonadati</taxon>
        <taxon>Pseudomonadota</taxon>
        <taxon>Betaproteobacteria</taxon>
        <taxon>Burkholderiales</taxon>
        <taxon>Comamonadaceae</taxon>
        <taxon>Alicycliphilus</taxon>
    </lineage>
</organism>
<proteinExistence type="inferred from homology"/>
<evidence type="ECO:0000256" key="1">
    <source>
        <dbReference type="ARBA" id="ARBA00005125"/>
    </source>
</evidence>
<dbReference type="Proteomes" id="UP000216225">
    <property type="component" value="Unassembled WGS sequence"/>
</dbReference>
<feature type="domain" description="NAD-dependent epimerase/dehydratase" evidence="3">
    <location>
        <begin position="10"/>
        <end position="252"/>
    </location>
</feature>
<dbReference type="Pfam" id="PF01370">
    <property type="entry name" value="Epimerase"/>
    <property type="match status" value="1"/>
</dbReference>
<dbReference type="AlphaFoldDB" id="A0A420K928"/>
<evidence type="ECO:0000313" key="4">
    <source>
        <dbReference type="EMBL" id="RKJ95167.1"/>
    </source>
</evidence>
<dbReference type="SUPFAM" id="SSF51735">
    <property type="entry name" value="NAD(P)-binding Rossmann-fold domains"/>
    <property type="match status" value="1"/>
</dbReference>
<evidence type="ECO:0000313" key="5">
    <source>
        <dbReference type="Proteomes" id="UP000216225"/>
    </source>
</evidence>
<dbReference type="EMBL" id="NKDB02000004">
    <property type="protein sequence ID" value="RKJ95167.1"/>
    <property type="molecule type" value="Genomic_DNA"/>
</dbReference>
<dbReference type="Gene3D" id="3.40.50.720">
    <property type="entry name" value="NAD(P)-binding Rossmann-like Domain"/>
    <property type="match status" value="1"/>
</dbReference>